<reference evidence="2 3" key="1">
    <citation type="submission" date="2024-01" db="EMBL/GenBank/DDBJ databases">
        <title>Genome assemblies of Stephania.</title>
        <authorList>
            <person name="Yang L."/>
        </authorList>
    </citation>
    <scope>NUCLEOTIDE SEQUENCE [LARGE SCALE GENOMIC DNA]</scope>
    <source>
        <strain evidence="2">JXDWG</strain>
        <tissue evidence="2">Leaf</tissue>
    </source>
</reference>
<gene>
    <name evidence="2" type="ORF">Scep_017076</name>
</gene>
<evidence type="ECO:0000313" key="2">
    <source>
        <dbReference type="EMBL" id="KAK9118983.1"/>
    </source>
</evidence>
<dbReference type="EMBL" id="JBBNAG010000007">
    <property type="protein sequence ID" value="KAK9118983.1"/>
    <property type="molecule type" value="Genomic_DNA"/>
</dbReference>
<keyword evidence="3" id="KW-1185">Reference proteome</keyword>
<proteinExistence type="predicted"/>
<protein>
    <submittedName>
        <fullName evidence="2">Uncharacterized protein</fullName>
    </submittedName>
</protein>
<comment type="caution">
    <text evidence="2">The sequence shown here is derived from an EMBL/GenBank/DDBJ whole genome shotgun (WGS) entry which is preliminary data.</text>
</comment>
<organism evidence="2 3">
    <name type="scientific">Stephania cephalantha</name>
    <dbReference type="NCBI Taxonomy" id="152367"/>
    <lineage>
        <taxon>Eukaryota</taxon>
        <taxon>Viridiplantae</taxon>
        <taxon>Streptophyta</taxon>
        <taxon>Embryophyta</taxon>
        <taxon>Tracheophyta</taxon>
        <taxon>Spermatophyta</taxon>
        <taxon>Magnoliopsida</taxon>
        <taxon>Ranunculales</taxon>
        <taxon>Menispermaceae</taxon>
        <taxon>Menispermoideae</taxon>
        <taxon>Cissampelideae</taxon>
        <taxon>Stephania</taxon>
    </lineage>
</organism>
<evidence type="ECO:0000313" key="3">
    <source>
        <dbReference type="Proteomes" id="UP001419268"/>
    </source>
</evidence>
<name>A0AAP0IQ81_9MAGN</name>
<feature type="region of interest" description="Disordered" evidence="1">
    <location>
        <begin position="30"/>
        <end position="53"/>
    </location>
</feature>
<dbReference type="Proteomes" id="UP001419268">
    <property type="component" value="Unassembled WGS sequence"/>
</dbReference>
<accession>A0AAP0IQ81</accession>
<sequence>MPINETALYLSFIERDDKCHIYELRWTPSRSGRRHAGARCSQPMHANNEPIEL</sequence>
<dbReference type="AlphaFoldDB" id="A0AAP0IQ81"/>
<evidence type="ECO:0000256" key="1">
    <source>
        <dbReference type="SAM" id="MobiDB-lite"/>
    </source>
</evidence>